<evidence type="ECO:0000313" key="5">
    <source>
        <dbReference type="Proteomes" id="UP000030108"/>
    </source>
</evidence>
<dbReference type="InterPro" id="IPR000073">
    <property type="entry name" value="AB_hydrolase_1"/>
</dbReference>
<keyword evidence="2 4" id="KW-0378">Hydrolase</keyword>
<dbReference type="AlphaFoldDB" id="X8JVF7"/>
<sequence length="194" mass="21577">MTTPKLGCFDNEAQALHSVYKRTLLGTPYDSRGSSALPPETRAQMEHAYLTRLNASYAATSLACLENSNKPMLESVSTAFVVQDMERIVDALGEDGLNFWGFSYGTILGSTFAAMRPHLVKRMVLDGVCNAESYYNDVYQFCIDELADNHKVFTLLHLTSLSLTQQSRLYKAFSTPAQKLAQNAVHLLDPLLEK</sequence>
<dbReference type="Pfam" id="PF00561">
    <property type="entry name" value="Abhydrolase_1"/>
    <property type="match status" value="1"/>
</dbReference>
<comment type="similarity">
    <text evidence="1">Belongs to the peptidase S33 family.</text>
</comment>
<protein>
    <submittedName>
        <fullName evidence="4">Alpha/beta hydrolase fold protein</fullName>
    </submittedName>
</protein>
<dbReference type="InterPro" id="IPR051601">
    <property type="entry name" value="Serine_prot/Carboxylest_S33"/>
</dbReference>
<evidence type="ECO:0000256" key="1">
    <source>
        <dbReference type="ARBA" id="ARBA00010088"/>
    </source>
</evidence>
<organism evidence="4 5">
    <name type="scientific">Rhizoctonia solani AG-3 Rhs1AP</name>
    <dbReference type="NCBI Taxonomy" id="1086054"/>
    <lineage>
        <taxon>Eukaryota</taxon>
        <taxon>Fungi</taxon>
        <taxon>Dikarya</taxon>
        <taxon>Basidiomycota</taxon>
        <taxon>Agaricomycotina</taxon>
        <taxon>Agaricomycetes</taxon>
        <taxon>Cantharellales</taxon>
        <taxon>Ceratobasidiaceae</taxon>
        <taxon>Rhizoctonia</taxon>
    </lineage>
</organism>
<feature type="non-terminal residue" evidence="4">
    <location>
        <position position="194"/>
    </location>
</feature>
<gene>
    <name evidence="4" type="ORF">RSOL_564990</name>
</gene>
<evidence type="ECO:0000259" key="3">
    <source>
        <dbReference type="Pfam" id="PF00561"/>
    </source>
</evidence>
<dbReference type="PANTHER" id="PTHR43248:SF25">
    <property type="entry name" value="AB HYDROLASE-1 DOMAIN-CONTAINING PROTEIN-RELATED"/>
    <property type="match status" value="1"/>
</dbReference>
<dbReference type="GO" id="GO:0016787">
    <property type="term" value="F:hydrolase activity"/>
    <property type="evidence" value="ECO:0007669"/>
    <property type="project" value="UniProtKB-KW"/>
</dbReference>
<dbReference type="Proteomes" id="UP000030108">
    <property type="component" value="Unassembled WGS sequence"/>
</dbReference>
<reference evidence="5" key="1">
    <citation type="journal article" date="2014" name="Genome Announc.">
        <title>Draft genome sequence of the plant-pathogenic soil fungus Rhizoctonia solani anastomosis group 3 strain Rhs1AP.</title>
        <authorList>
            <person name="Cubeta M.A."/>
            <person name="Thomas E."/>
            <person name="Dean R.A."/>
            <person name="Jabaji S."/>
            <person name="Neate S.M."/>
            <person name="Tavantzis S."/>
            <person name="Toda T."/>
            <person name="Vilgalys R."/>
            <person name="Bharathan N."/>
            <person name="Fedorova-Abrams N."/>
            <person name="Pakala S.B."/>
            <person name="Pakala S.M."/>
            <person name="Zafar N."/>
            <person name="Joardar V."/>
            <person name="Losada L."/>
            <person name="Nierman W.C."/>
        </authorList>
    </citation>
    <scope>NUCLEOTIDE SEQUENCE [LARGE SCALE GENOMIC DNA]</scope>
    <source>
        <strain evidence="5">AG-3</strain>
    </source>
</reference>
<dbReference type="InterPro" id="IPR029058">
    <property type="entry name" value="AB_hydrolase_fold"/>
</dbReference>
<accession>X8JVF7</accession>
<name>X8JVF7_9AGAM</name>
<dbReference type="EMBL" id="JATN01000147">
    <property type="protein sequence ID" value="EUC67704.1"/>
    <property type="molecule type" value="Genomic_DNA"/>
</dbReference>
<evidence type="ECO:0000313" key="4">
    <source>
        <dbReference type="EMBL" id="EUC67704.1"/>
    </source>
</evidence>
<dbReference type="Gene3D" id="3.40.50.1820">
    <property type="entry name" value="alpha/beta hydrolase"/>
    <property type="match status" value="1"/>
</dbReference>
<dbReference type="SUPFAM" id="SSF53474">
    <property type="entry name" value="alpha/beta-Hydrolases"/>
    <property type="match status" value="1"/>
</dbReference>
<feature type="domain" description="AB hydrolase-1" evidence="3">
    <location>
        <begin position="68"/>
        <end position="128"/>
    </location>
</feature>
<dbReference type="OrthoDB" id="425534at2759"/>
<evidence type="ECO:0000256" key="2">
    <source>
        <dbReference type="ARBA" id="ARBA00022801"/>
    </source>
</evidence>
<dbReference type="PANTHER" id="PTHR43248">
    <property type="entry name" value="2-SUCCINYL-6-HYDROXY-2,4-CYCLOHEXADIENE-1-CARBOXYLATE SYNTHASE"/>
    <property type="match status" value="1"/>
</dbReference>
<proteinExistence type="inferred from homology"/>
<comment type="caution">
    <text evidence="4">The sequence shown here is derived from an EMBL/GenBank/DDBJ whole genome shotgun (WGS) entry which is preliminary data.</text>
</comment>